<dbReference type="AlphaFoldDB" id="A0A2S1R1B7"/>
<reference evidence="2 3" key="1">
    <citation type="submission" date="2018-04" db="EMBL/GenBank/DDBJ databases">
        <title>Genome sequencing of Flavobacterium sp. HYN0059.</title>
        <authorList>
            <person name="Yi H."/>
            <person name="Baek C."/>
        </authorList>
    </citation>
    <scope>NUCLEOTIDE SEQUENCE [LARGE SCALE GENOMIC DNA]</scope>
    <source>
        <strain evidence="2 3">HYN0059</strain>
    </source>
</reference>
<accession>A0A2S1R1B7</accession>
<keyword evidence="3" id="KW-1185">Reference proteome</keyword>
<dbReference type="Proteomes" id="UP000244929">
    <property type="component" value="Chromosome"/>
</dbReference>
<keyword evidence="1" id="KW-1133">Transmembrane helix</keyword>
<gene>
    <name evidence="2" type="ORF">HYN59_15560</name>
</gene>
<evidence type="ECO:0000256" key="1">
    <source>
        <dbReference type="SAM" id="Phobius"/>
    </source>
</evidence>
<organism evidence="2 3">
    <name type="scientific">Flavobacterium album</name>
    <dbReference type="NCBI Taxonomy" id="2175091"/>
    <lineage>
        <taxon>Bacteria</taxon>
        <taxon>Pseudomonadati</taxon>
        <taxon>Bacteroidota</taxon>
        <taxon>Flavobacteriia</taxon>
        <taxon>Flavobacteriales</taxon>
        <taxon>Flavobacteriaceae</taxon>
        <taxon>Flavobacterium</taxon>
    </lineage>
</organism>
<name>A0A2S1R1B7_9FLAO</name>
<dbReference type="EMBL" id="CP029186">
    <property type="protein sequence ID" value="AWH86435.1"/>
    <property type="molecule type" value="Genomic_DNA"/>
</dbReference>
<sequence>MKKYIPLLAVALLVCLFIYVFYRTEKTLVNQVVIALISRGRYHSLKTAIISALPLRDCIVYSLPEGLWVFCITLTSGPFYIRLKNYKLRLVFIPILIAVGMELLQLVHFLNGRFDLMDIAFSTGFWLLALLRTRNHLSEEPIFRSFDTQSVSCIVCYSIVYLAHVIY</sequence>
<evidence type="ECO:0000313" key="2">
    <source>
        <dbReference type="EMBL" id="AWH86435.1"/>
    </source>
</evidence>
<evidence type="ECO:0000313" key="3">
    <source>
        <dbReference type="Proteomes" id="UP000244929"/>
    </source>
</evidence>
<dbReference type="OrthoDB" id="1069342at2"/>
<keyword evidence="1" id="KW-0812">Transmembrane</keyword>
<feature type="transmembrane region" description="Helical" evidence="1">
    <location>
        <begin position="90"/>
        <end position="110"/>
    </location>
</feature>
<feature type="transmembrane region" description="Helical" evidence="1">
    <location>
        <begin position="66"/>
        <end position="83"/>
    </location>
</feature>
<protein>
    <submittedName>
        <fullName evidence="2">Uncharacterized protein</fullName>
    </submittedName>
</protein>
<keyword evidence="1" id="KW-0472">Membrane</keyword>
<dbReference type="KEGG" id="falb:HYN59_15560"/>
<proteinExistence type="predicted"/>